<dbReference type="EMBL" id="JAGKHQ010000011">
    <property type="protein sequence ID" value="KAG7504812.1"/>
    <property type="molecule type" value="Genomic_DNA"/>
</dbReference>
<gene>
    <name evidence="2" type="ORF">JOB18_017617</name>
</gene>
<dbReference type="Proteomes" id="UP000693946">
    <property type="component" value="Linkage Group LG19"/>
</dbReference>
<evidence type="ECO:0000256" key="1">
    <source>
        <dbReference type="SAM" id="MobiDB-lite"/>
    </source>
</evidence>
<evidence type="ECO:0000313" key="3">
    <source>
        <dbReference type="Proteomes" id="UP000693946"/>
    </source>
</evidence>
<accession>A0AAV6RLC5</accession>
<comment type="caution">
    <text evidence="2">The sequence shown here is derived from an EMBL/GenBank/DDBJ whole genome shotgun (WGS) entry which is preliminary data.</text>
</comment>
<evidence type="ECO:0000313" key="2">
    <source>
        <dbReference type="EMBL" id="KAG7504812.1"/>
    </source>
</evidence>
<sequence>MSEFQLSTNRETITSGTWRSDRLRPSLDGTGSTDDTTRVRQSRPVPHVSALLVSCRLTVMDTLMTGTRGATAGINNRSMLIDDAHGHVTPPRSADDKSGQSSGGMIRHTGSDVTTKHHGSCDQTLYML</sequence>
<name>A0AAV6RLC5_SOLSE</name>
<proteinExistence type="predicted"/>
<protein>
    <submittedName>
        <fullName evidence="2">Uncharacterized protein</fullName>
    </submittedName>
</protein>
<feature type="compositionally biased region" description="Polar residues" evidence="1">
    <location>
        <begin position="1"/>
        <end position="18"/>
    </location>
</feature>
<dbReference type="AlphaFoldDB" id="A0AAV6RLC5"/>
<feature type="region of interest" description="Disordered" evidence="1">
    <location>
        <begin position="83"/>
        <end position="118"/>
    </location>
</feature>
<organism evidence="2 3">
    <name type="scientific">Solea senegalensis</name>
    <name type="common">Senegalese sole</name>
    <dbReference type="NCBI Taxonomy" id="28829"/>
    <lineage>
        <taxon>Eukaryota</taxon>
        <taxon>Metazoa</taxon>
        <taxon>Chordata</taxon>
        <taxon>Craniata</taxon>
        <taxon>Vertebrata</taxon>
        <taxon>Euteleostomi</taxon>
        <taxon>Actinopterygii</taxon>
        <taxon>Neopterygii</taxon>
        <taxon>Teleostei</taxon>
        <taxon>Neoteleostei</taxon>
        <taxon>Acanthomorphata</taxon>
        <taxon>Carangaria</taxon>
        <taxon>Pleuronectiformes</taxon>
        <taxon>Pleuronectoidei</taxon>
        <taxon>Soleidae</taxon>
        <taxon>Solea</taxon>
    </lineage>
</organism>
<keyword evidence="3" id="KW-1185">Reference proteome</keyword>
<reference evidence="2 3" key="1">
    <citation type="journal article" date="2021" name="Sci. Rep.">
        <title>Chromosome anchoring in Senegalese sole (Solea senegalensis) reveals sex-associated markers and genome rearrangements in flatfish.</title>
        <authorList>
            <person name="Guerrero-Cozar I."/>
            <person name="Gomez-Garrido J."/>
            <person name="Berbel C."/>
            <person name="Martinez-Blanch J.F."/>
            <person name="Alioto T."/>
            <person name="Claros M.G."/>
            <person name="Gagnaire P.A."/>
            <person name="Manchado M."/>
        </authorList>
    </citation>
    <scope>NUCLEOTIDE SEQUENCE [LARGE SCALE GENOMIC DNA]</scope>
    <source>
        <strain evidence="2">Sse05_10M</strain>
    </source>
</reference>
<feature type="region of interest" description="Disordered" evidence="1">
    <location>
        <begin position="1"/>
        <end position="44"/>
    </location>
</feature>